<dbReference type="AlphaFoldDB" id="A0A072P8R0"/>
<feature type="domain" description="Xylanolytic transcriptional activator regulatory" evidence="2">
    <location>
        <begin position="122"/>
        <end position="197"/>
    </location>
</feature>
<evidence type="ECO:0000259" key="2">
    <source>
        <dbReference type="SMART" id="SM00906"/>
    </source>
</evidence>
<dbReference type="PANTHER" id="PTHR47654">
    <property type="entry name" value="ZN(II)2CYS6 TRANSCRIPTION FACTOR (EUROFUNG)-RELATED"/>
    <property type="match status" value="1"/>
</dbReference>
<dbReference type="RefSeq" id="XP_013259089.1">
    <property type="nucleotide sequence ID" value="XM_013403635.1"/>
</dbReference>
<dbReference type="Proteomes" id="UP000027920">
    <property type="component" value="Unassembled WGS sequence"/>
</dbReference>
<dbReference type="HOGENOM" id="CLU_011910_2_0_1"/>
<comment type="caution">
    <text evidence="3">The sequence shown here is derived from an EMBL/GenBank/DDBJ whole genome shotgun (WGS) entry which is preliminary data.</text>
</comment>
<dbReference type="CDD" id="cd12148">
    <property type="entry name" value="fungal_TF_MHR"/>
    <property type="match status" value="1"/>
</dbReference>
<dbReference type="Pfam" id="PF04082">
    <property type="entry name" value="Fungal_trans"/>
    <property type="match status" value="1"/>
</dbReference>
<dbReference type="OrthoDB" id="5296287at2759"/>
<proteinExistence type="predicted"/>
<evidence type="ECO:0000313" key="4">
    <source>
        <dbReference type="Proteomes" id="UP000027920"/>
    </source>
</evidence>
<dbReference type="InterPro" id="IPR007219">
    <property type="entry name" value="XnlR_reg_dom"/>
</dbReference>
<organism evidence="3 4">
    <name type="scientific">Exophiala aquamarina CBS 119918</name>
    <dbReference type="NCBI Taxonomy" id="1182545"/>
    <lineage>
        <taxon>Eukaryota</taxon>
        <taxon>Fungi</taxon>
        <taxon>Dikarya</taxon>
        <taxon>Ascomycota</taxon>
        <taxon>Pezizomycotina</taxon>
        <taxon>Eurotiomycetes</taxon>
        <taxon>Chaetothyriomycetidae</taxon>
        <taxon>Chaetothyriales</taxon>
        <taxon>Herpotrichiellaceae</taxon>
        <taxon>Exophiala</taxon>
    </lineage>
</organism>
<dbReference type="VEuPathDB" id="FungiDB:A1O9_06686"/>
<protein>
    <recommendedName>
        <fullName evidence="2">Xylanolytic transcriptional activator regulatory domain-containing protein</fullName>
    </recommendedName>
</protein>
<sequence>MALILAEAVFCAMNGAFCFVDREQFLRKLANFEREENMPSWSERGWLSVANLVWAVGSRWLMLTSMDSSSVCHEESHLIYYARSRAFGLDHRVVFDHPDLEQVQAMGLLASFLLVNNSISRAWTLLGAAVRHAFSLGLHLRVSDVSINEAERTNRAETWFTLCTLEVLLADITGRPMSVPFADAMVSTDLLGLQESEDLVSTYSRGLWLDFIDSQENSLHEKPESALRLRSLSGAGRHPCSLYLSHRIILSRISDRITTNLSSGLQNKPWSSFQGQVDKFHKEVLQWSEGLPDDFKIDETLPIGANTCARLELNAYYQSVLMILHRPGVCDIRIGQESVGSKAWNSNCAKICVCAAMALMDLMPGDPWECEIYDVLPWWTLLHYLCQATAVLMLELCLEAQHVLDAKPDITSRLRKAVAYL</sequence>
<keyword evidence="4" id="KW-1185">Reference proteome</keyword>
<dbReference type="GeneID" id="25281603"/>
<name>A0A072P8R0_9EURO</name>
<accession>A0A072P8R0</accession>
<evidence type="ECO:0000256" key="1">
    <source>
        <dbReference type="ARBA" id="ARBA00023242"/>
    </source>
</evidence>
<dbReference type="EMBL" id="AMGV01000005">
    <property type="protein sequence ID" value="KEF56499.1"/>
    <property type="molecule type" value="Genomic_DNA"/>
</dbReference>
<dbReference type="InterPro" id="IPR053230">
    <property type="entry name" value="Trans_reg_galc"/>
</dbReference>
<dbReference type="PANTHER" id="PTHR47654:SF5">
    <property type="entry name" value="TRANSCRIPTION FACTOR DOMAIN-CONTAINING PROTEIN"/>
    <property type="match status" value="1"/>
</dbReference>
<dbReference type="GO" id="GO:0003677">
    <property type="term" value="F:DNA binding"/>
    <property type="evidence" value="ECO:0007669"/>
    <property type="project" value="InterPro"/>
</dbReference>
<evidence type="ECO:0000313" key="3">
    <source>
        <dbReference type="EMBL" id="KEF56499.1"/>
    </source>
</evidence>
<reference evidence="3 4" key="1">
    <citation type="submission" date="2013-03" db="EMBL/GenBank/DDBJ databases">
        <title>The Genome Sequence of Exophiala aquamarina CBS 119918.</title>
        <authorList>
            <consortium name="The Broad Institute Genomics Platform"/>
            <person name="Cuomo C."/>
            <person name="de Hoog S."/>
            <person name="Gorbushina A."/>
            <person name="Walker B."/>
            <person name="Young S.K."/>
            <person name="Zeng Q."/>
            <person name="Gargeya S."/>
            <person name="Fitzgerald M."/>
            <person name="Haas B."/>
            <person name="Abouelleil A."/>
            <person name="Allen A.W."/>
            <person name="Alvarado L."/>
            <person name="Arachchi H.M."/>
            <person name="Berlin A.M."/>
            <person name="Chapman S.B."/>
            <person name="Gainer-Dewar J."/>
            <person name="Goldberg J."/>
            <person name="Griggs A."/>
            <person name="Gujja S."/>
            <person name="Hansen M."/>
            <person name="Howarth C."/>
            <person name="Imamovic A."/>
            <person name="Ireland A."/>
            <person name="Larimer J."/>
            <person name="McCowan C."/>
            <person name="Murphy C."/>
            <person name="Pearson M."/>
            <person name="Poon T.W."/>
            <person name="Priest M."/>
            <person name="Roberts A."/>
            <person name="Saif S."/>
            <person name="Shea T."/>
            <person name="Sisk P."/>
            <person name="Sykes S."/>
            <person name="Wortman J."/>
            <person name="Nusbaum C."/>
            <person name="Birren B."/>
        </authorList>
    </citation>
    <scope>NUCLEOTIDE SEQUENCE [LARGE SCALE GENOMIC DNA]</scope>
    <source>
        <strain evidence="3 4">CBS 119918</strain>
    </source>
</reference>
<gene>
    <name evidence="3" type="ORF">A1O9_06686</name>
</gene>
<keyword evidence="1" id="KW-0539">Nucleus</keyword>
<dbReference type="GO" id="GO:0008270">
    <property type="term" value="F:zinc ion binding"/>
    <property type="evidence" value="ECO:0007669"/>
    <property type="project" value="InterPro"/>
</dbReference>
<feature type="non-terminal residue" evidence="3">
    <location>
        <position position="421"/>
    </location>
</feature>
<dbReference type="SMART" id="SM00906">
    <property type="entry name" value="Fungal_trans"/>
    <property type="match status" value="1"/>
</dbReference>
<dbReference type="GO" id="GO:0006351">
    <property type="term" value="P:DNA-templated transcription"/>
    <property type="evidence" value="ECO:0007669"/>
    <property type="project" value="InterPro"/>
</dbReference>